<protein>
    <recommendedName>
        <fullName evidence="4">Transposase</fullName>
    </recommendedName>
</protein>
<dbReference type="AlphaFoldDB" id="A0ABD1S9E3"/>
<evidence type="ECO:0000313" key="3">
    <source>
        <dbReference type="Proteomes" id="UP001604336"/>
    </source>
</evidence>
<keyword evidence="3" id="KW-1185">Reference proteome</keyword>
<feature type="region of interest" description="Disordered" evidence="1">
    <location>
        <begin position="1"/>
        <end position="27"/>
    </location>
</feature>
<organism evidence="2 3">
    <name type="scientific">Abeliophyllum distichum</name>
    <dbReference type="NCBI Taxonomy" id="126358"/>
    <lineage>
        <taxon>Eukaryota</taxon>
        <taxon>Viridiplantae</taxon>
        <taxon>Streptophyta</taxon>
        <taxon>Embryophyta</taxon>
        <taxon>Tracheophyta</taxon>
        <taxon>Spermatophyta</taxon>
        <taxon>Magnoliopsida</taxon>
        <taxon>eudicotyledons</taxon>
        <taxon>Gunneridae</taxon>
        <taxon>Pentapetalae</taxon>
        <taxon>asterids</taxon>
        <taxon>lamiids</taxon>
        <taxon>Lamiales</taxon>
        <taxon>Oleaceae</taxon>
        <taxon>Forsythieae</taxon>
        <taxon>Abeliophyllum</taxon>
    </lineage>
</organism>
<dbReference type="EMBL" id="JBFOLK010000007">
    <property type="protein sequence ID" value="KAL2497250.1"/>
    <property type="molecule type" value="Genomic_DNA"/>
</dbReference>
<dbReference type="Proteomes" id="UP001604336">
    <property type="component" value="Unassembled WGS sequence"/>
</dbReference>
<accession>A0ABD1S9E3</accession>
<name>A0ABD1S9E3_9LAMI</name>
<evidence type="ECO:0000313" key="2">
    <source>
        <dbReference type="EMBL" id="KAL2497250.1"/>
    </source>
</evidence>
<sequence length="146" mass="17232">MLRSKKLTQDAGLNLGKRKAPSNKTSKQLATYDDTNFQTEEAWLVYKNETSRRNIIPKRRVLTLDFTNELLGHVIAKNQWKTFVANLCVAYVKIVKEFYANIHNNLENPKHPKYRQVYMRGQYIPFSLLAILRYYELDNTETNIFQ</sequence>
<evidence type="ECO:0000256" key="1">
    <source>
        <dbReference type="SAM" id="MobiDB-lite"/>
    </source>
</evidence>
<proteinExistence type="predicted"/>
<evidence type="ECO:0008006" key="4">
    <source>
        <dbReference type="Google" id="ProtNLM"/>
    </source>
</evidence>
<reference evidence="3" key="1">
    <citation type="submission" date="2024-07" db="EMBL/GenBank/DDBJ databases">
        <title>Two chromosome-level genome assemblies of Korean endemic species Abeliophyllum distichum and Forsythia ovata (Oleaceae).</title>
        <authorList>
            <person name="Jang H."/>
        </authorList>
    </citation>
    <scope>NUCLEOTIDE SEQUENCE [LARGE SCALE GENOMIC DNA]</scope>
</reference>
<comment type="caution">
    <text evidence="2">The sequence shown here is derived from an EMBL/GenBank/DDBJ whole genome shotgun (WGS) entry which is preliminary data.</text>
</comment>
<gene>
    <name evidence="2" type="ORF">Adt_22800</name>
</gene>